<reference evidence="2 3" key="1">
    <citation type="submission" date="2018-11" db="EMBL/GenBank/DDBJ databases">
        <title>Clostridium sp. nov., a member of the family Erysipelotrichaceae isolated from pig faeces.</title>
        <authorList>
            <person name="Chang Y.-H."/>
        </authorList>
    </citation>
    <scope>NUCLEOTIDE SEQUENCE [LARGE SCALE GENOMIC DNA]</scope>
    <source>
        <strain evidence="2 3">YH-panp20</strain>
    </source>
</reference>
<organism evidence="2 3">
    <name type="scientific">Absicoccus porci</name>
    <dbReference type="NCBI Taxonomy" id="2486576"/>
    <lineage>
        <taxon>Bacteria</taxon>
        <taxon>Bacillati</taxon>
        <taxon>Bacillota</taxon>
        <taxon>Erysipelotrichia</taxon>
        <taxon>Erysipelotrichales</taxon>
        <taxon>Erysipelotrichaceae</taxon>
        <taxon>Absicoccus</taxon>
    </lineage>
</organism>
<keyword evidence="3" id="KW-1185">Reference proteome</keyword>
<feature type="domain" description="DeoR-like transcriptional repressor C-terminal sensor" evidence="1">
    <location>
        <begin position="11"/>
        <end position="119"/>
    </location>
</feature>
<dbReference type="SMART" id="SM01134">
    <property type="entry name" value="DeoRC"/>
    <property type="match status" value="1"/>
</dbReference>
<dbReference type="AlphaFoldDB" id="A0A3N0HWK7"/>
<evidence type="ECO:0000259" key="1">
    <source>
        <dbReference type="Pfam" id="PF00455"/>
    </source>
</evidence>
<evidence type="ECO:0000313" key="3">
    <source>
        <dbReference type="Proteomes" id="UP000276568"/>
    </source>
</evidence>
<protein>
    <recommendedName>
        <fullName evidence="1">DeoR-like transcriptional repressor C-terminal sensor domain-containing protein</fullName>
    </recommendedName>
</protein>
<dbReference type="Pfam" id="PF00455">
    <property type="entry name" value="DeoRC"/>
    <property type="match status" value="1"/>
</dbReference>
<accession>A0A3N0HWK7</accession>
<dbReference type="Proteomes" id="UP000276568">
    <property type="component" value="Unassembled WGS sequence"/>
</dbReference>
<name>A0A3N0HWK7_9FIRM</name>
<dbReference type="EMBL" id="RJQC01000005">
    <property type="protein sequence ID" value="RNM29183.1"/>
    <property type="molecule type" value="Genomic_DNA"/>
</dbReference>
<dbReference type="InterPro" id="IPR014036">
    <property type="entry name" value="DeoR-like_C"/>
</dbReference>
<comment type="caution">
    <text evidence="2">The sequence shown here is derived from an EMBL/GenBank/DDBJ whole genome shotgun (WGS) entry which is preliminary data.</text>
</comment>
<dbReference type="PANTHER" id="PTHR30363">
    <property type="entry name" value="HTH-TYPE TRANSCRIPTIONAL REGULATOR SRLR-RELATED"/>
    <property type="match status" value="1"/>
</dbReference>
<dbReference type="PANTHER" id="PTHR30363:SF44">
    <property type="entry name" value="AGA OPERON TRANSCRIPTIONAL REPRESSOR-RELATED"/>
    <property type="match status" value="1"/>
</dbReference>
<sequence>MIQLLFGVPVLAMKQDITVVTDSIPVAYETGLMDIQTILCEGPVKNESLRINGHRVTEIIDTMDFDFVFLSTDGMDIPNGFTIYSYDEIEIKKRVMTRFKKSVVVMDCSKLYKRARIHFVICRMWIF</sequence>
<dbReference type="InterPro" id="IPR050313">
    <property type="entry name" value="Carb_Metab_HTH_regulators"/>
</dbReference>
<dbReference type="InterPro" id="IPR037171">
    <property type="entry name" value="NagB/RpiA_transferase-like"/>
</dbReference>
<proteinExistence type="predicted"/>
<dbReference type="SUPFAM" id="SSF100950">
    <property type="entry name" value="NagB/RpiA/CoA transferase-like"/>
    <property type="match status" value="1"/>
</dbReference>
<evidence type="ECO:0000313" key="2">
    <source>
        <dbReference type="EMBL" id="RNM29183.1"/>
    </source>
</evidence>
<gene>
    <name evidence="2" type="ORF">EDX97_11205</name>
</gene>